<dbReference type="NCBIfam" id="TIGR01509">
    <property type="entry name" value="HAD-SF-IA-v3"/>
    <property type="match status" value="1"/>
</dbReference>
<dbReference type="SFLD" id="SFLDG01135">
    <property type="entry name" value="C1.5.6:_HAD__Beta-PGM__Phospha"/>
    <property type="match status" value="1"/>
</dbReference>
<dbReference type="PANTHER" id="PTHR43481:SF4">
    <property type="entry name" value="GLYCEROL-1-PHOSPHATE PHOSPHOHYDROLASE 1-RELATED"/>
    <property type="match status" value="1"/>
</dbReference>
<dbReference type="Pfam" id="PF00702">
    <property type="entry name" value="Hydrolase"/>
    <property type="match status" value="1"/>
</dbReference>
<evidence type="ECO:0000313" key="1">
    <source>
        <dbReference type="EMBL" id="AZQ69885.1"/>
    </source>
</evidence>
<dbReference type="EMBL" id="CP034587">
    <property type="protein sequence ID" value="AZQ69885.1"/>
    <property type="molecule type" value="Genomic_DNA"/>
</dbReference>
<dbReference type="Gene3D" id="1.10.150.240">
    <property type="entry name" value="Putative phosphatase, domain 2"/>
    <property type="match status" value="1"/>
</dbReference>
<dbReference type="PANTHER" id="PTHR43481">
    <property type="entry name" value="FRUCTOSE-1-PHOSPHATE PHOSPHATASE"/>
    <property type="match status" value="1"/>
</dbReference>
<evidence type="ECO:0000313" key="2">
    <source>
        <dbReference type="Proteomes" id="UP000267900"/>
    </source>
</evidence>
<keyword evidence="1" id="KW-0378">Hydrolase</keyword>
<dbReference type="RefSeq" id="WP_126912450.1">
    <property type="nucleotide sequence ID" value="NZ_CP034587.1"/>
</dbReference>
<dbReference type="InterPro" id="IPR051806">
    <property type="entry name" value="HAD-like_SPP"/>
</dbReference>
<dbReference type="SFLD" id="SFLDG01129">
    <property type="entry name" value="C1.5:_HAD__Beta-PGM__Phosphata"/>
    <property type="match status" value="1"/>
</dbReference>
<dbReference type="Gene3D" id="3.40.50.1000">
    <property type="entry name" value="HAD superfamily/HAD-like"/>
    <property type="match status" value="1"/>
</dbReference>
<organism evidence="1 2">
    <name type="scientific">Streptomyces luteoverticillatus</name>
    <name type="common">Streptoverticillium luteoverticillatus</name>
    <dbReference type="NCBI Taxonomy" id="66425"/>
    <lineage>
        <taxon>Bacteria</taxon>
        <taxon>Bacillati</taxon>
        <taxon>Actinomycetota</taxon>
        <taxon>Actinomycetes</taxon>
        <taxon>Kitasatosporales</taxon>
        <taxon>Streptomycetaceae</taxon>
        <taxon>Streptomyces</taxon>
    </lineage>
</organism>
<dbReference type="OrthoDB" id="9800058at2"/>
<name>A0A3Q9FR40_STRLT</name>
<dbReference type="SUPFAM" id="SSF56784">
    <property type="entry name" value="HAD-like"/>
    <property type="match status" value="1"/>
</dbReference>
<dbReference type="InterPro" id="IPR023214">
    <property type="entry name" value="HAD_sf"/>
</dbReference>
<sequence>MRFPIDALLFDSDDTVVSTRSVARSVWRQWAESHGMNLEEVMARVPVHGRPAKAIIADLLPADQVAEAVRRLEDAEVAHARAGNVTAVPGAPELTASLPAHRWAVVTSGARRVARARLGHLGMLPEVLVTSDDTTRHKPHPEPFLLAAARLGVDPSRCAVVEDAPAGLAAGRAAGMTTIALTTTHTAEELEADVIVEDLTALSAHVTHDGRLEVEIAVRV</sequence>
<protein>
    <submittedName>
        <fullName evidence="1">HAD family hydrolase</fullName>
    </submittedName>
</protein>
<dbReference type="GO" id="GO:0050308">
    <property type="term" value="F:sugar-phosphatase activity"/>
    <property type="evidence" value="ECO:0007669"/>
    <property type="project" value="TreeGrafter"/>
</dbReference>
<dbReference type="Proteomes" id="UP000267900">
    <property type="component" value="Chromosome"/>
</dbReference>
<keyword evidence="2" id="KW-1185">Reference proteome</keyword>
<dbReference type="AlphaFoldDB" id="A0A3Q9FR40"/>
<dbReference type="InterPro" id="IPR023198">
    <property type="entry name" value="PGP-like_dom2"/>
</dbReference>
<reference evidence="1 2" key="1">
    <citation type="submission" date="2018-12" db="EMBL/GenBank/DDBJ databases">
        <title>The whole draft genome of Streptomyce luteoverticillatus CGMCC 15060.</title>
        <authorList>
            <person name="Feng Z."/>
            <person name="Chen G."/>
            <person name="Zhang J."/>
            <person name="Zhu H."/>
            <person name="Yu X."/>
            <person name="Zhang W."/>
            <person name="Zhang X."/>
        </authorList>
    </citation>
    <scope>NUCLEOTIDE SEQUENCE [LARGE SCALE GENOMIC DNA]</scope>
    <source>
        <strain evidence="1 2">CGMCC 15060</strain>
    </source>
</reference>
<dbReference type="SFLD" id="SFLDS00003">
    <property type="entry name" value="Haloacid_Dehalogenase"/>
    <property type="match status" value="1"/>
</dbReference>
<dbReference type="InterPro" id="IPR006439">
    <property type="entry name" value="HAD-SF_hydro_IA"/>
</dbReference>
<dbReference type="InterPro" id="IPR036412">
    <property type="entry name" value="HAD-like_sf"/>
</dbReference>
<gene>
    <name evidence="1" type="ORF">EKH77_00415</name>
</gene>
<accession>A0A3Q9FR40</accession>
<dbReference type="NCBIfam" id="TIGR01549">
    <property type="entry name" value="HAD-SF-IA-v1"/>
    <property type="match status" value="1"/>
</dbReference>
<proteinExistence type="predicted"/>